<feature type="compositionally biased region" description="Low complexity" evidence="1">
    <location>
        <begin position="428"/>
        <end position="441"/>
    </location>
</feature>
<keyword evidence="3" id="KW-1185">Reference proteome</keyword>
<feature type="compositionally biased region" description="Basic and acidic residues" evidence="1">
    <location>
        <begin position="214"/>
        <end position="233"/>
    </location>
</feature>
<feature type="compositionally biased region" description="Polar residues" evidence="1">
    <location>
        <begin position="356"/>
        <end position="369"/>
    </location>
</feature>
<organism evidence="2 3">
    <name type="scientific">Malassezia japonica</name>
    <dbReference type="NCBI Taxonomy" id="223818"/>
    <lineage>
        <taxon>Eukaryota</taxon>
        <taxon>Fungi</taxon>
        <taxon>Dikarya</taxon>
        <taxon>Basidiomycota</taxon>
        <taxon>Ustilaginomycotina</taxon>
        <taxon>Malasseziomycetes</taxon>
        <taxon>Malasseziales</taxon>
        <taxon>Malasseziaceae</taxon>
        <taxon>Malassezia</taxon>
    </lineage>
</organism>
<feature type="region of interest" description="Disordered" evidence="1">
    <location>
        <begin position="351"/>
        <end position="399"/>
    </location>
</feature>
<protein>
    <submittedName>
        <fullName evidence="2">Uncharacterized protein</fullName>
    </submittedName>
</protein>
<evidence type="ECO:0000313" key="2">
    <source>
        <dbReference type="EMBL" id="WFD39616.1"/>
    </source>
</evidence>
<dbReference type="EMBL" id="CP119961">
    <property type="protein sequence ID" value="WFD39616.1"/>
    <property type="molecule type" value="Genomic_DNA"/>
</dbReference>
<feature type="compositionally biased region" description="Basic and acidic residues" evidence="1">
    <location>
        <begin position="151"/>
        <end position="167"/>
    </location>
</feature>
<dbReference type="RefSeq" id="XP_060122513.1">
    <property type="nucleotide sequence ID" value="XM_060266530.1"/>
</dbReference>
<reference evidence="2" key="1">
    <citation type="submission" date="2023-03" db="EMBL/GenBank/DDBJ databases">
        <title>Mating type loci evolution in Malassezia.</title>
        <authorList>
            <person name="Coelho M.A."/>
        </authorList>
    </citation>
    <scope>NUCLEOTIDE SEQUENCE</scope>
    <source>
        <strain evidence="2">CBS 9431</strain>
    </source>
</reference>
<gene>
    <name evidence="2" type="ORF">MJAP1_002596</name>
</gene>
<feature type="compositionally biased region" description="Pro residues" evidence="1">
    <location>
        <begin position="470"/>
        <end position="486"/>
    </location>
</feature>
<dbReference type="Proteomes" id="UP001217754">
    <property type="component" value="Chromosome 4"/>
</dbReference>
<accession>A0AAF0JG60</accession>
<name>A0AAF0JG60_9BASI</name>
<feature type="compositionally biased region" description="Polar residues" evidence="1">
    <location>
        <begin position="189"/>
        <end position="198"/>
    </location>
</feature>
<dbReference type="AlphaFoldDB" id="A0AAF0JG60"/>
<proteinExistence type="predicted"/>
<feature type="compositionally biased region" description="Acidic residues" evidence="1">
    <location>
        <begin position="200"/>
        <end position="213"/>
    </location>
</feature>
<feature type="region of interest" description="Disordered" evidence="1">
    <location>
        <begin position="76"/>
        <end position="238"/>
    </location>
</feature>
<dbReference type="GeneID" id="85226247"/>
<feature type="compositionally biased region" description="Low complexity" evidence="1">
    <location>
        <begin position="387"/>
        <end position="397"/>
    </location>
</feature>
<feature type="region of interest" description="Disordered" evidence="1">
    <location>
        <begin position="427"/>
        <end position="512"/>
    </location>
</feature>
<evidence type="ECO:0000313" key="3">
    <source>
        <dbReference type="Proteomes" id="UP001217754"/>
    </source>
</evidence>
<sequence length="512" mass="56212">MSVLKGLFAALGAYWLVVFWRRWSIHTRTQQFVLEQRRKAGIPDSDKRPLAEAAADAAQRRQRAFEEQLKECQDVFGRAQPAPQRTVPKENPGKAVRASRAPSHEPAPPAPPAMQRNRTITRSNAHGHKRAHSDADGAAAKRNRTAPAKATDTEAPRKRHAEDEPPRTRKAARKEPVDDDEEMADVSGTDLSDSSQPYDSDAESMDEEDELVPGDEHGPRKREADTTMDHGPGDEWLDANGLRWRIGEDGIPRRLVTLVEMKPKYRMPRDATHADSKTKVPTYIEKFLSHDEYEEAKRKKQLSWQHELALAKNTDAGSPMALASDDNVEDSLASLVSRRSKAQLRRTGGELLYNDATRTPQQLARSRASSVAGDDSFGASMSDDSRSFSSSISANVSGDNLSASRRLALGRSPAPRASPHLLRAQRYAASPSPLSPARSALDQAAKRRREEQLMAQIRANREAKAKAAPKPGPPAPKLEAPAPPKLEAPAPAEPTQKPAEAKPAAPVFTFGK</sequence>
<evidence type="ECO:0000256" key="1">
    <source>
        <dbReference type="SAM" id="MobiDB-lite"/>
    </source>
</evidence>